<evidence type="ECO:0000313" key="3">
    <source>
        <dbReference type="Proteomes" id="UP000184509"/>
    </source>
</evidence>
<name>A0A1M4WG78_9BACE</name>
<dbReference type="OrthoDB" id="9801888at2"/>
<sequence>MNKIISPKVYFKNLPEWDGTDHLTAFINRVQTTNQALWIETLTKWLCGMVKSELSGKQCNTLVPLIYGEQFIGKTTFIRSILPRELREFYSEKPIGTYGEEIKPPFGYVMFHSSNMEYPILHEAWCYKEMYGNTQKGTRVPSVIYTTSCEQEECCEPFVYFEVTKQIDNESPVNYEQLYAQIMQKLKDE</sequence>
<dbReference type="Pfam" id="PF05272">
    <property type="entry name" value="VapE-like_dom"/>
    <property type="match status" value="1"/>
</dbReference>
<reference evidence="2 3" key="1">
    <citation type="submission" date="2016-11" db="EMBL/GenBank/DDBJ databases">
        <authorList>
            <person name="Jaros S."/>
            <person name="Januszkiewicz K."/>
            <person name="Wedrychowicz H."/>
        </authorList>
    </citation>
    <scope>NUCLEOTIDE SEQUENCE [LARGE SCALE GENOMIC DNA]</scope>
    <source>
        <strain evidence="2 3">DSM 26991</strain>
    </source>
</reference>
<dbReference type="PANTHER" id="PTHR34985">
    <property type="entry name" value="SLR0554 PROTEIN"/>
    <property type="match status" value="1"/>
</dbReference>
<keyword evidence="3" id="KW-1185">Reference proteome</keyword>
<dbReference type="EMBL" id="FQTV01000003">
    <property type="protein sequence ID" value="SHE80259.1"/>
    <property type="molecule type" value="Genomic_DNA"/>
</dbReference>
<feature type="domain" description="Virulence-associated protein E-like" evidence="1">
    <location>
        <begin position="14"/>
        <end position="84"/>
    </location>
</feature>
<proteinExistence type="predicted"/>
<accession>A0A1M4WG78</accession>
<evidence type="ECO:0000259" key="1">
    <source>
        <dbReference type="Pfam" id="PF05272"/>
    </source>
</evidence>
<dbReference type="STRING" id="1297750.SAMN05444405_10377"/>
<dbReference type="Proteomes" id="UP000184509">
    <property type="component" value="Unassembled WGS sequence"/>
</dbReference>
<dbReference type="PANTHER" id="PTHR34985:SF1">
    <property type="entry name" value="SLR0554 PROTEIN"/>
    <property type="match status" value="1"/>
</dbReference>
<gene>
    <name evidence="2" type="ORF">SAMN05444405_10377</name>
</gene>
<organism evidence="2 3">
    <name type="scientific">Bacteroides luti</name>
    <dbReference type="NCBI Taxonomy" id="1297750"/>
    <lineage>
        <taxon>Bacteria</taxon>
        <taxon>Pseudomonadati</taxon>
        <taxon>Bacteroidota</taxon>
        <taxon>Bacteroidia</taxon>
        <taxon>Bacteroidales</taxon>
        <taxon>Bacteroidaceae</taxon>
        <taxon>Bacteroides</taxon>
    </lineage>
</organism>
<dbReference type="AlphaFoldDB" id="A0A1M4WG78"/>
<protein>
    <recommendedName>
        <fullName evidence="1">Virulence-associated protein E-like domain-containing protein</fullName>
    </recommendedName>
</protein>
<evidence type="ECO:0000313" key="2">
    <source>
        <dbReference type="EMBL" id="SHE80259.1"/>
    </source>
</evidence>
<dbReference type="InterPro" id="IPR007936">
    <property type="entry name" value="VapE-like_dom"/>
</dbReference>
<dbReference type="RefSeq" id="WP_073399351.1">
    <property type="nucleotide sequence ID" value="NZ_FQTV01000003.1"/>
</dbReference>